<sequence length="426" mass="47246">MNSYDIVIVGGGMVGAAIALGISQQTDYKIAIVDNQSLDQLTSWPKADHIDNRVSAVTLATVDFLTQLKVWTAIEAFRSSAFKRMFVWDSEGTGNIQFTAEEVHRRQLGYIIENRAIQAALWQQIGQQTTIDVYAEHMLTALVANTPAVLSSPHVSQNTNTNSTSQYYPYTVVLNGGQELSASLVIGADGAKSQVRRLAQFTTREWDYLHHALVATVKWENTHQQTAWQVFLPTGPLALLPLNELSSAQDEPSENATSIVWSAPATQIEALMKVPTQMFLKQLSQATESRIGKAIEIKDQASFPLRQRHAKQYYKKGVVLAGDAAHTIHPLAGQGMNLGMADALALVAEVARAAKRGDAPGGEHILSRYQRQRMPDNLMMMGLMESFQHTFQSQQLPVRWLRNQGLSWVNKQAWLKQQLIKRAVGV</sequence>
<keyword evidence="6" id="KW-0560">Oxidoreductase</keyword>
<dbReference type="InterPro" id="IPR018168">
    <property type="entry name" value="Ubi_Hdrlase_CS"/>
</dbReference>
<keyword evidence="5" id="KW-0274">FAD</keyword>
<evidence type="ECO:0000256" key="6">
    <source>
        <dbReference type="ARBA" id="ARBA00023002"/>
    </source>
</evidence>
<name>A0ABS5ZF29_9GAMM</name>
<dbReference type="NCBIfam" id="TIGR01988">
    <property type="entry name" value="Ubi-OHases"/>
    <property type="match status" value="1"/>
</dbReference>
<dbReference type="InterPro" id="IPR002938">
    <property type="entry name" value="FAD-bd"/>
</dbReference>
<evidence type="ECO:0000256" key="4">
    <source>
        <dbReference type="ARBA" id="ARBA00022630"/>
    </source>
</evidence>
<dbReference type="PRINTS" id="PR00420">
    <property type="entry name" value="RNGMNOXGNASE"/>
</dbReference>
<comment type="caution">
    <text evidence="9">The sequence shown here is derived from an EMBL/GenBank/DDBJ whole genome shotgun (WGS) entry which is preliminary data.</text>
</comment>
<evidence type="ECO:0000259" key="8">
    <source>
        <dbReference type="Pfam" id="PF01494"/>
    </source>
</evidence>
<evidence type="ECO:0000256" key="1">
    <source>
        <dbReference type="ARBA" id="ARBA00001974"/>
    </source>
</evidence>
<protein>
    <submittedName>
        <fullName evidence="9">UbiH/UbiF/VisC/COQ6 family ubiquinone biosynthesis hydroxylase</fullName>
    </submittedName>
</protein>
<keyword evidence="10" id="KW-1185">Reference proteome</keyword>
<comment type="cofactor">
    <cofactor evidence="1">
        <name>FAD</name>
        <dbReference type="ChEBI" id="CHEBI:57692"/>
    </cofactor>
</comment>
<dbReference type="InterPro" id="IPR036188">
    <property type="entry name" value="FAD/NAD-bd_sf"/>
</dbReference>
<keyword evidence="9" id="KW-0830">Ubiquinone</keyword>
<dbReference type="InterPro" id="IPR051205">
    <property type="entry name" value="UbiH/COQ6_monooxygenase"/>
</dbReference>
<dbReference type="RefSeq" id="WP_215820832.1">
    <property type="nucleotide sequence ID" value="NZ_JAGSOY010000042.1"/>
</dbReference>
<gene>
    <name evidence="9" type="ORF">KCG35_16165</name>
</gene>
<dbReference type="Pfam" id="PF01494">
    <property type="entry name" value="FAD_binding_3"/>
    <property type="match status" value="1"/>
</dbReference>
<evidence type="ECO:0000313" key="9">
    <source>
        <dbReference type="EMBL" id="MBU2712604.1"/>
    </source>
</evidence>
<organism evidence="9 10">
    <name type="scientific">Zooshikella harenae</name>
    <dbReference type="NCBI Taxonomy" id="2827238"/>
    <lineage>
        <taxon>Bacteria</taxon>
        <taxon>Pseudomonadati</taxon>
        <taxon>Pseudomonadota</taxon>
        <taxon>Gammaproteobacteria</taxon>
        <taxon>Oceanospirillales</taxon>
        <taxon>Zooshikellaceae</taxon>
        <taxon>Zooshikella</taxon>
    </lineage>
</organism>
<dbReference type="PANTHER" id="PTHR43876">
    <property type="entry name" value="UBIQUINONE BIOSYNTHESIS MONOOXYGENASE COQ6, MITOCHONDRIAL"/>
    <property type="match status" value="1"/>
</dbReference>
<dbReference type="PROSITE" id="PS01304">
    <property type="entry name" value="UBIH"/>
    <property type="match status" value="1"/>
</dbReference>
<proteinExistence type="inferred from homology"/>
<dbReference type="PANTHER" id="PTHR43876:SF7">
    <property type="entry name" value="UBIQUINONE BIOSYNTHESIS MONOOXYGENASE COQ6, MITOCHONDRIAL"/>
    <property type="match status" value="1"/>
</dbReference>
<evidence type="ECO:0000256" key="2">
    <source>
        <dbReference type="ARBA" id="ARBA00004749"/>
    </source>
</evidence>
<feature type="domain" description="FAD-binding" evidence="8">
    <location>
        <begin position="4"/>
        <end position="375"/>
    </location>
</feature>
<reference evidence="9 10" key="1">
    <citation type="submission" date="2021-04" db="EMBL/GenBank/DDBJ databases">
        <authorList>
            <person name="Pira H."/>
            <person name="Risdian C."/>
            <person name="Wink J."/>
        </authorList>
    </citation>
    <scope>NUCLEOTIDE SEQUENCE [LARGE SCALE GENOMIC DNA]</scope>
    <source>
        <strain evidence="9 10">WH53</strain>
    </source>
</reference>
<dbReference type="SUPFAM" id="SSF51905">
    <property type="entry name" value="FAD/NAD(P)-binding domain"/>
    <property type="match status" value="1"/>
</dbReference>
<evidence type="ECO:0000256" key="5">
    <source>
        <dbReference type="ARBA" id="ARBA00022827"/>
    </source>
</evidence>
<comment type="similarity">
    <text evidence="3">Belongs to the UbiH/COQ6 family.</text>
</comment>
<dbReference type="Gene3D" id="3.50.50.60">
    <property type="entry name" value="FAD/NAD(P)-binding domain"/>
    <property type="match status" value="2"/>
</dbReference>
<keyword evidence="4" id="KW-0285">Flavoprotein</keyword>
<accession>A0ABS5ZF29</accession>
<evidence type="ECO:0000256" key="3">
    <source>
        <dbReference type="ARBA" id="ARBA00005349"/>
    </source>
</evidence>
<dbReference type="Proteomes" id="UP000690515">
    <property type="component" value="Unassembled WGS sequence"/>
</dbReference>
<dbReference type="InterPro" id="IPR010971">
    <property type="entry name" value="UbiH/COQ6"/>
</dbReference>
<evidence type="ECO:0000313" key="10">
    <source>
        <dbReference type="Proteomes" id="UP000690515"/>
    </source>
</evidence>
<comment type="pathway">
    <text evidence="2">Cofactor biosynthesis; ubiquinone biosynthesis.</text>
</comment>
<dbReference type="EMBL" id="JAGSOY010000042">
    <property type="protein sequence ID" value="MBU2712604.1"/>
    <property type="molecule type" value="Genomic_DNA"/>
</dbReference>
<evidence type="ECO:0000256" key="7">
    <source>
        <dbReference type="ARBA" id="ARBA00023033"/>
    </source>
</evidence>
<keyword evidence="7" id="KW-0503">Monooxygenase</keyword>